<dbReference type="SUPFAM" id="SSF109854">
    <property type="entry name" value="DinB/YfiT-like putative metalloenzymes"/>
    <property type="match status" value="1"/>
</dbReference>
<dbReference type="Proteomes" id="UP001056500">
    <property type="component" value="Chromosome"/>
</dbReference>
<dbReference type="InterPro" id="IPR024775">
    <property type="entry name" value="DinB-like"/>
</dbReference>
<evidence type="ECO:0000259" key="1">
    <source>
        <dbReference type="Pfam" id="PF12867"/>
    </source>
</evidence>
<gene>
    <name evidence="2" type="ORF">NDK47_12795</name>
</gene>
<dbReference type="RefSeq" id="WP_251875452.1">
    <property type="nucleotide sequence ID" value="NZ_CP098755.1"/>
</dbReference>
<feature type="domain" description="DinB-like" evidence="1">
    <location>
        <begin position="12"/>
        <end position="150"/>
    </location>
</feature>
<keyword evidence="3" id="KW-1185">Reference proteome</keyword>
<protein>
    <submittedName>
        <fullName evidence="2">DinB family protein</fullName>
    </submittedName>
</protein>
<evidence type="ECO:0000313" key="2">
    <source>
        <dbReference type="EMBL" id="USG68102.1"/>
    </source>
</evidence>
<sequence>MNFQLAEAVEVLERTPQSLESLLSGLSEGWLHCNEGEGTWTVTEVIDHLIESEKTNWIPRLEMILQDGERTPFPPFDRFSHLKEPSETSIEQKLLSFQTLRSENISKLKELVQPELHLELTGTHPAFGVVKLSELLATWVVHDLTHMAQIVRVMAVRYRTDVGPWKEYLGILNKENRNR</sequence>
<reference evidence="2" key="1">
    <citation type="submission" date="2022-06" db="EMBL/GenBank/DDBJ databases">
        <title>Genome sequencing of Brevibacillus sp. BB3-R1.</title>
        <authorList>
            <person name="Heo J."/>
            <person name="Lee D."/>
            <person name="Won M."/>
            <person name="Han B.-H."/>
            <person name="Hong S.-B."/>
            <person name="Kwon S.-W."/>
        </authorList>
    </citation>
    <scope>NUCLEOTIDE SEQUENCE</scope>
    <source>
        <strain evidence="2">BB3-R1</strain>
    </source>
</reference>
<accession>A0ABY4WPT5</accession>
<name>A0ABY4WPT5_9BACL</name>
<organism evidence="2 3">
    <name type="scientific">Brevibacillus ruminantium</name>
    <dbReference type="NCBI Taxonomy" id="2950604"/>
    <lineage>
        <taxon>Bacteria</taxon>
        <taxon>Bacillati</taxon>
        <taxon>Bacillota</taxon>
        <taxon>Bacilli</taxon>
        <taxon>Bacillales</taxon>
        <taxon>Paenibacillaceae</taxon>
        <taxon>Brevibacillus</taxon>
    </lineage>
</organism>
<evidence type="ECO:0000313" key="3">
    <source>
        <dbReference type="Proteomes" id="UP001056500"/>
    </source>
</evidence>
<dbReference type="Gene3D" id="1.20.120.450">
    <property type="entry name" value="dinb family like domain"/>
    <property type="match status" value="1"/>
</dbReference>
<dbReference type="InterPro" id="IPR034660">
    <property type="entry name" value="DinB/YfiT-like"/>
</dbReference>
<dbReference type="EMBL" id="CP098755">
    <property type="protein sequence ID" value="USG68102.1"/>
    <property type="molecule type" value="Genomic_DNA"/>
</dbReference>
<dbReference type="Pfam" id="PF12867">
    <property type="entry name" value="DinB_2"/>
    <property type="match status" value="1"/>
</dbReference>
<proteinExistence type="predicted"/>